<organism evidence="2">
    <name type="scientific">Brassica napus</name>
    <name type="common">Rape</name>
    <dbReference type="NCBI Taxonomy" id="3708"/>
    <lineage>
        <taxon>Eukaryota</taxon>
        <taxon>Viridiplantae</taxon>
        <taxon>Streptophyta</taxon>
        <taxon>Embryophyta</taxon>
        <taxon>Tracheophyta</taxon>
        <taxon>Spermatophyta</taxon>
        <taxon>Magnoliopsida</taxon>
        <taxon>eudicotyledons</taxon>
        <taxon>Gunneridae</taxon>
        <taxon>Pentapetalae</taxon>
        <taxon>rosids</taxon>
        <taxon>malvids</taxon>
        <taxon>Brassicales</taxon>
        <taxon>Brassicaceae</taxon>
        <taxon>Brassiceae</taxon>
        <taxon>Brassica</taxon>
    </lineage>
</organism>
<evidence type="ECO:0000313" key="2">
    <source>
        <dbReference type="EMBL" id="CAF1857846.1"/>
    </source>
</evidence>
<feature type="compositionally biased region" description="Gly residues" evidence="1">
    <location>
        <begin position="79"/>
        <end position="88"/>
    </location>
</feature>
<dbReference type="Proteomes" id="UP001295469">
    <property type="component" value="Chromosome C04"/>
</dbReference>
<accession>A0A816JK81</accession>
<sequence length="88" mass="9770">VHQRREHICTHGKRLAYDYTIFNITRWEKVKRSQVAATVVEEKTIEMVATMVEEVMVVKDHTIHNGGSGSKNSGDDGKNGGSADGVEE</sequence>
<dbReference type="AlphaFoldDB" id="A0A816JK81"/>
<gene>
    <name evidence="2" type="ORF">DARMORV10_C04P43910.1</name>
</gene>
<feature type="region of interest" description="Disordered" evidence="1">
    <location>
        <begin position="60"/>
        <end position="88"/>
    </location>
</feature>
<name>A0A816JK81_BRANA</name>
<proteinExistence type="predicted"/>
<feature type="non-terminal residue" evidence="2">
    <location>
        <position position="88"/>
    </location>
</feature>
<evidence type="ECO:0000256" key="1">
    <source>
        <dbReference type="SAM" id="MobiDB-lite"/>
    </source>
</evidence>
<dbReference type="EMBL" id="HG994368">
    <property type="protein sequence ID" value="CAF1857846.1"/>
    <property type="molecule type" value="Genomic_DNA"/>
</dbReference>
<protein>
    <submittedName>
        <fullName evidence="2">(rape) hypothetical protein</fullName>
    </submittedName>
</protein>
<reference evidence="2" key="1">
    <citation type="submission" date="2021-01" db="EMBL/GenBank/DDBJ databases">
        <authorList>
            <consortium name="Genoscope - CEA"/>
            <person name="William W."/>
        </authorList>
    </citation>
    <scope>NUCLEOTIDE SEQUENCE</scope>
</reference>